<protein>
    <submittedName>
        <fullName evidence="2">AAA family ATPase</fullName>
    </submittedName>
</protein>
<dbReference type="SUPFAM" id="SSF52540">
    <property type="entry name" value="P-loop containing nucleoside triphosphate hydrolases"/>
    <property type="match status" value="1"/>
</dbReference>
<dbReference type="InterPro" id="IPR003959">
    <property type="entry name" value="ATPase_AAA_core"/>
</dbReference>
<dbReference type="InterPro" id="IPR051396">
    <property type="entry name" value="Bact_Antivir_Def_Nuclease"/>
</dbReference>
<keyword evidence="3" id="KW-1185">Reference proteome</keyword>
<gene>
    <name evidence="2" type="ORF">AAEY27_11760</name>
</gene>
<dbReference type="RefSeq" id="WP_342320704.1">
    <property type="nucleotide sequence ID" value="NZ_CP151800.1"/>
</dbReference>
<evidence type="ECO:0000259" key="1">
    <source>
        <dbReference type="Pfam" id="PF13304"/>
    </source>
</evidence>
<dbReference type="Proteomes" id="UP001466893">
    <property type="component" value="Chromosome"/>
</dbReference>
<organism evidence="2 3">
    <name type="scientific">Kosakonia calanthes</name>
    <dbReference type="NCBI Taxonomy" id="3139408"/>
    <lineage>
        <taxon>Bacteria</taxon>
        <taxon>Pseudomonadati</taxon>
        <taxon>Pseudomonadota</taxon>
        <taxon>Gammaproteobacteria</taxon>
        <taxon>Enterobacterales</taxon>
        <taxon>Enterobacteriaceae</taxon>
        <taxon>Kosakonia</taxon>
    </lineage>
</organism>
<dbReference type="Pfam" id="PF13304">
    <property type="entry name" value="AAA_21"/>
    <property type="match status" value="1"/>
</dbReference>
<dbReference type="Gene3D" id="3.40.50.300">
    <property type="entry name" value="P-loop containing nucleotide triphosphate hydrolases"/>
    <property type="match status" value="1"/>
</dbReference>
<proteinExistence type="predicted"/>
<reference evidence="2 3" key="1">
    <citation type="submission" date="2024-04" db="EMBL/GenBank/DDBJ databases">
        <title>Kosakonia calanthae sp. nov., a halophilic bacterium isolated from leaves of Calanthe tiplacata.</title>
        <authorList>
            <person name="Wu P."/>
        </authorList>
    </citation>
    <scope>NUCLEOTIDE SEQUENCE [LARGE SCALE GENOMIC DNA]</scope>
    <source>
        <strain evidence="2 3">BYX6</strain>
    </source>
</reference>
<dbReference type="InterPro" id="IPR027417">
    <property type="entry name" value="P-loop_NTPase"/>
</dbReference>
<name>A0ABZ3B052_9ENTR</name>
<feature type="domain" description="ATPase AAA-type core" evidence="1">
    <location>
        <begin position="395"/>
        <end position="461"/>
    </location>
</feature>
<evidence type="ECO:0000313" key="3">
    <source>
        <dbReference type="Proteomes" id="UP001466893"/>
    </source>
</evidence>
<evidence type="ECO:0000313" key="2">
    <source>
        <dbReference type="EMBL" id="WZV96367.1"/>
    </source>
</evidence>
<sequence length="554" mass="62765">MSDDNFLSLYLCRSARQVVSETGNTGIFIGEAYWDDNGVNALMDVYIKPTRDAEPFFTQAYIGSLADIPKRRSMFGIELGMIESLLDDESPYIRYHADSFFFFTLLKSSESYRELVDRFGLKDAKKILAALNDVVFLKHTGDPQNKLTEITRRDDFRYAFLRHYSSWFAWNNADTILNGIKQEQFDVMSPVMNIRFQRRNLASAHDITVRFNFDSLLPQRMAVIIGKNGVGKSQTLGEITTALLTNRTHFSVDGDGQRVLVNRLLAFSSAQHQSSPFPSDSDVESRYAIDYRRFLLNDMSGITRASVVRTILELARGKQKLGRKSRWEMFREAITAIDNSGEIALTVGTDDVPITLDMLKKISKANPGKAVLDTYREASETAWLVRYSKGETHPLSSGEGCFLAFAAQVCRHIDNGTLVLIDEPETHLHPQFISQFADLLYNLLEMSGSVAIVATHSVYFVREVNHEQVIVLRQNDKNEVHVDVPILRTLGANVGAISRFVFGQDQQTRQIERIKNTLLEKYRDKGWEALEADYGDVLASELLSALRMAMEDDQ</sequence>
<dbReference type="PANTHER" id="PTHR43581:SF2">
    <property type="entry name" value="EXCINUCLEASE ATPASE SUBUNIT"/>
    <property type="match status" value="1"/>
</dbReference>
<dbReference type="PANTHER" id="PTHR43581">
    <property type="entry name" value="ATP/GTP PHOSPHATASE"/>
    <property type="match status" value="1"/>
</dbReference>
<accession>A0ABZ3B052</accession>
<dbReference type="EMBL" id="CP151800">
    <property type="protein sequence ID" value="WZV96367.1"/>
    <property type="molecule type" value="Genomic_DNA"/>
</dbReference>